<proteinExistence type="predicted"/>
<dbReference type="Pfam" id="PF03108">
    <property type="entry name" value="DBD_Tnp_Mut"/>
    <property type="match status" value="1"/>
</dbReference>
<dbReference type="Proteomes" id="UP001341281">
    <property type="component" value="Chromosome 10"/>
</dbReference>
<feature type="region of interest" description="Disordered" evidence="5">
    <location>
        <begin position="1340"/>
        <end position="1380"/>
    </location>
</feature>
<accession>A0AAQ3UQ88</accession>
<dbReference type="InterPro" id="IPR044824">
    <property type="entry name" value="MAIN-like"/>
</dbReference>
<feature type="region of interest" description="Disordered" evidence="5">
    <location>
        <begin position="1258"/>
        <end position="1277"/>
    </location>
</feature>
<evidence type="ECO:0000313" key="7">
    <source>
        <dbReference type="EMBL" id="WVZ96678.1"/>
    </source>
</evidence>
<reference evidence="7 8" key="1">
    <citation type="submission" date="2024-02" db="EMBL/GenBank/DDBJ databases">
        <title>High-quality chromosome-scale genome assembly of Pensacola bahiagrass (Paspalum notatum Flugge var. saurae).</title>
        <authorList>
            <person name="Vega J.M."/>
            <person name="Podio M."/>
            <person name="Orjuela J."/>
            <person name="Siena L.A."/>
            <person name="Pessino S.C."/>
            <person name="Combes M.C."/>
            <person name="Mariac C."/>
            <person name="Albertini E."/>
            <person name="Pupilli F."/>
            <person name="Ortiz J.P.A."/>
            <person name="Leblanc O."/>
        </authorList>
    </citation>
    <scope>NUCLEOTIDE SEQUENCE [LARGE SCALE GENOMIC DNA]</scope>
    <source>
        <strain evidence="7">R1</strain>
        <tissue evidence="7">Leaf</tissue>
    </source>
</reference>
<evidence type="ECO:0000256" key="3">
    <source>
        <dbReference type="ARBA" id="ARBA00022833"/>
    </source>
</evidence>
<feature type="non-terminal residue" evidence="7">
    <location>
        <position position="1602"/>
    </location>
</feature>
<dbReference type="InterPro" id="IPR004332">
    <property type="entry name" value="Transposase_MuDR"/>
</dbReference>
<dbReference type="PROSITE" id="PS50966">
    <property type="entry name" value="ZF_SWIM"/>
    <property type="match status" value="1"/>
</dbReference>
<protein>
    <recommendedName>
        <fullName evidence="6">SWIM-type domain-containing protein</fullName>
    </recommendedName>
</protein>
<dbReference type="InterPro" id="IPR007527">
    <property type="entry name" value="Znf_SWIM"/>
</dbReference>
<name>A0AAQ3UQ88_PASNO</name>
<evidence type="ECO:0000256" key="4">
    <source>
        <dbReference type="PROSITE-ProRule" id="PRU00325"/>
    </source>
</evidence>
<feature type="region of interest" description="Disordered" evidence="5">
    <location>
        <begin position="1418"/>
        <end position="1443"/>
    </location>
</feature>
<dbReference type="PANTHER" id="PTHR46033">
    <property type="entry name" value="PROTEIN MAIN-LIKE 2"/>
    <property type="match status" value="1"/>
</dbReference>
<keyword evidence="2 4" id="KW-0863">Zinc-finger</keyword>
<evidence type="ECO:0000313" key="8">
    <source>
        <dbReference type="Proteomes" id="UP001341281"/>
    </source>
</evidence>
<evidence type="ECO:0000256" key="5">
    <source>
        <dbReference type="SAM" id="MobiDB-lite"/>
    </source>
</evidence>
<dbReference type="GO" id="GO:0010073">
    <property type="term" value="P:meristem maintenance"/>
    <property type="evidence" value="ECO:0007669"/>
    <property type="project" value="InterPro"/>
</dbReference>
<sequence>VMSEKTYFQIYYGQGEIRYGQFGVDLSGFRSVTKGLDRATERPFRSVYNWFMKCFKLDADECELHISAVTTRTSSPVYWELVPIDNTTFWKRFVDVSLRRGLPLVLFVQAYEKAMMTKLKEANPFGSQGVRDEGEHIPGLVEQMQREDTEGDVRGDEDSDNDDDRPVQVPSQWNNYDHSQLLVNEGETVPWKYSENEVSVGAIYHSKIELKDAVQRWAAKSLKKEFRVVKSSPQVYDVKCIRDDCPFRVHAYMEKYDTFWSVSRIEHHTCILEEIEVQHRNLTADFVAQHMYSKIVNNPGYEPKSIINNIDDDFQYKISYSKAYRAKQKALEMRWGTYEASYHNLPRVLHTLCQRNPGSYFEIKHYNLPEDPTKRVLQCAFFVLVACINAFQDRRPVLCIDGTFLTGRYKGTMLTRHCGGCQFKSKKLTTLFKRLCSQNQERKFNVLWKKLDELTNKQAAELRRRGVNAEHEEPIAMEDVGLDGPNVRRRPGRSIKSFSEWIEHEPKEKWSLLHDEGGARYGIMTTNLAEVYNWVLRGSRSMPLVGIVEFYIYRTTQYFWERYPKAEKVFLDHGLIYGQKFSEYMEKANKKAAGHRVRNMGVAEHRFEVLCRDKGRRGGNHERHVQECVLYNNHCVCSCHKPRLYHRPCTHVIAACGEAGGLNARMFVSPYFMKDAIYHTWKSEIYGFAMAGNFTSTPDGAPDFIPNPHPDMKQQIGRRKTRRIRNNMDDAEAGPRVVICSRCNEFGHSYKKCNSTAQGTTGNIPETGSSSQVLTRTNDFNHSVAMAAPRGYVTPQPARCSYGHEASVVLQCCFGLFAWTVPCTGADGDDGFGPSLGTEVRFTLRASGLLPLARLVEGDRPRFSYDFSLLAALVDRWRSETHTFHLTVGEMAPTLQDVSYLLGLPLRGDAMGPTDVGQGWREDLLARFGPVQRSGTAPAYREFAPTHTGGPPKWWILQFKADDIGVGATEYEIARHLEAYVLWLMGWVMFCSSAGSFVPKHLLPFARYVADAPLEAIPQFSWGSAVLAATYRGLCTGCLKSSGAEPIFGGCPLLLQLWAHERFQIGRPAVLHMPYAGYPMDDVDGPTMGSLWCDQRFAYAHVQTRKSYPDFVGQFDVLRDDEVRWEPYSQEAVDSRAPEGLSPLCVRDAEYWRTRSPLVFDIYVEEHAVHRVLRQFGLFQEIVVPTSLLPPHAHRFTRQGQSVGQLWTPRLAEFVARWTTALDDVVMEGRPHDDAAWGHYLRWYLPRTRVRVLSTPQELPRRAPDVTDSYPTQRDQGASLAHDVVRQIQAEAMACSRSSLTMAPQQHMAAYDKIAELCRRVTRSLSCRDDDVAFPLQPPMFRAPAPTPPPARPAPAQTTPMTYPPPGTQYGTHAGPSTRPPPYYQDAFAAGTSSRPPPYYQDPFAAGSSRARPIDWGYDAGTTPEDSYGAAQAAPSPQGVAEQMAQSLFASPTQEELGYSQLHDAPPRATQQSEDQEAVHDSPPPRHVSRTFQYTCEDYYDMENCRFAKWVDPPNHQHIEEYISYLKDRIHELEGKVKSLEEDEDKKTPLVVSLEDDPLCPDPFYKCPYHPRSDWPPKSPPSGGHGFYEEGGFSHFPSAHYA</sequence>
<dbReference type="PANTHER" id="PTHR46033:SF78">
    <property type="entry name" value="OS06G0232700 PROTEIN"/>
    <property type="match status" value="1"/>
</dbReference>
<keyword evidence="3" id="KW-0862">Zinc</keyword>
<organism evidence="7 8">
    <name type="scientific">Paspalum notatum var. saurae</name>
    <dbReference type="NCBI Taxonomy" id="547442"/>
    <lineage>
        <taxon>Eukaryota</taxon>
        <taxon>Viridiplantae</taxon>
        <taxon>Streptophyta</taxon>
        <taxon>Embryophyta</taxon>
        <taxon>Tracheophyta</taxon>
        <taxon>Spermatophyta</taxon>
        <taxon>Magnoliopsida</taxon>
        <taxon>Liliopsida</taxon>
        <taxon>Poales</taxon>
        <taxon>Poaceae</taxon>
        <taxon>PACMAD clade</taxon>
        <taxon>Panicoideae</taxon>
        <taxon>Andropogonodae</taxon>
        <taxon>Paspaleae</taxon>
        <taxon>Paspalinae</taxon>
        <taxon>Paspalum</taxon>
    </lineage>
</organism>
<dbReference type="Pfam" id="PF09322">
    <property type="entry name" value="DUF1979"/>
    <property type="match status" value="1"/>
</dbReference>
<dbReference type="EMBL" id="CP144754">
    <property type="protein sequence ID" value="WVZ96678.1"/>
    <property type="molecule type" value="Genomic_DNA"/>
</dbReference>
<feature type="domain" description="SWIM-type" evidence="6">
    <location>
        <begin position="627"/>
        <end position="660"/>
    </location>
</feature>
<evidence type="ECO:0000256" key="1">
    <source>
        <dbReference type="ARBA" id="ARBA00022723"/>
    </source>
</evidence>
<keyword evidence="1" id="KW-0479">Metal-binding</keyword>
<dbReference type="InterPro" id="IPR019557">
    <property type="entry name" value="AminoTfrase-like_pln_mobile"/>
</dbReference>
<feature type="compositionally biased region" description="Basic and acidic residues" evidence="5">
    <location>
        <begin position="144"/>
        <end position="156"/>
    </location>
</feature>
<dbReference type="InterPro" id="IPR015401">
    <property type="entry name" value="Transposase_MuDR_N"/>
</dbReference>
<keyword evidence="8" id="KW-1185">Reference proteome</keyword>
<feature type="region of interest" description="Disordered" evidence="5">
    <location>
        <begin position="1465"/>
        <end position="1488"/>
    </location>
</feature>
<dbReference type="SMART" id="SM00575">
    <property type="entry name" value="ZnF_PMZ"/>
    <property type="match status" value="1"/>
</dbReference>
<evidence type="ECO:0000256" key="2">
    <source>
        <dbReference type="ARBA" id="ARBA00022771"/>
    </source>
</evidence>
<dbReference type="GO" id="GO:0008270">
    <property type="term" value="F:zinc ion binding"/>
    <property type="evidence" value="ECO:0007669"/>
    <property type="project" value="UniProtKB-KW"/>
</dbReference>
<gene>
    <name evidence="7" type="ORF">U9M48_042284</name>
</gene>
<evidence type="ECO:0000259" key="6">
    <source>
        <dbReference type="PROSITE" id="PS50966"/>
    </source>
</evidence>
<feature type="region of interest" description="Disordered" evidence="5">
    <location>
        <begin position="143"/>
        <end position="170"/>
    </location>
</feature>
<dbReference type="Pfam" id="PF10536">
    <property type="entry name" value="PMD"/>
    <property type="match status" value="1"/>
</dbReference>
<dbReference type="InterPro" id="IPR006564">
    <property type="entry name" value="Znf_PMZ"/>
</dbReference>